<evidence type="ECO:0000313" key="2">
    <source>
        <dbReference type="Proteomes" id="UP000273675"/>
    </source>
</evidence>
<dbReference type="PANTHER" id="PTHR36922:SF1">
    <property type="entry name" value="DUF1993 DOMAIN-CONTAINING PROTEIN"/>
    <property type="match status" value="1"/>
</dbReference>
<dbReference type="Gene3D" id="1.20.120.450">
    <property type="entry name" value="dinb family like domain"/>
    <property type="match status" value="1"/>
</dbReference>
<reference evidence="1 2" key="1">
    <citation type="submission" date="2018-10" db="EMBL/GenBank/DDBJ databases">
        <title>Genomic Encyclopedia of Type Strains, Phase IV (KMG-IV): sequencing the most valuable type-strain genomes for metagenomic binning, comparative biology and taxonomic classification.</title>
        <authorList>
            <person name="Goeker M."/>
        </authorList>
    </citation>
    <scope>NUCLEOTIDE SEQUENCE [LARGE SCALE GENOMIC DNA]</scope>
    <source>
        <strain evidence="1 2">DSM 4734</strain>
    </source>
</reference>
<dbReference type="AlphaFoldDB" id="A0A495DJV9"/>
<sequence length="188" mass="20864">MTMTPSGILLRTYTQMLKGLAAWLEKARDQVDNPDTLMAARLAPDMFPLTTQIRFACLQAHEGGHRLCHQDFPAELDILLEEGRQGGDTPGTMADALQRIDEALAALDSFVPEEMDAGGDRPLALELPIGLAFDFDGATYVRDWALPQFYFHITMAYAILRQQGVELGKADYVAHMFAYRRESADTPG</sequence>
<dbReference type="PANTHER" id="PTHR36922">
    <property type="entry name" value="BLL2446 PROTEIN"/>
    <property type="match status" value="1"/>
</dbReference>
<evidence type="ECO:0000313" key="1">
    <source>
        <dbReference type="EMBL" id="RKR02852.1"/>
    </source>
</evidence>
<dbReference type="Pfam" id="PF09351">
    <property type="entry name" value="DUF1993"/>
    <property type="match status" value="1"/>
</dbReference>
<evidence type="ECO:0008006" key="3">
    <source>
        <dbReference type="Google" id="ProtNLM"/>
    </source>
</evidence>
<dbReference type="Proteomes" id="UP000273675">
    <property type="component" value="Unassembled WGS sequence"/>
</dbReference>
<comment type="caution">
    <text evidence="1">The sequence shown here is derived from an EMBL/GenBank/DDBJ whole genome shotgun (WGS) entry which is preliminary data.</text>
</comment>
<protein>
    <recommendedName>
        <fullName evidence="3">DUF1993 domain-containing protein</fullName>
    </recommendedName>
</protein>
<dbReference type="InterPro" id="IPR018531">
    <property type="entry name" value="DUF1993"/>
</dbReference>
<dbReference type="SUPFAM" id="SSF109854">
    <property type="entry name" value="DinB/YfiT-like putative metalloenzymes"/>
    <property type="match status" value="1"/>
</dbReference>
<name>A0A495DJV9_9PROT</name>
<accession>A0A495DJV9</accession>
<proteinExistence type="predicted"/>
<dbReference type="InterPro" id="IPR034660">
    <property type="entry name" value="DinB/YfiT-like"/>
</dbReference>
<gene>
    <name evidence="1" type="ORF">C7435_0792</name>
</gene>
<organism evidence="1 2">
    <name type="scientific">Maricaulis maris</name>
    <dbReference type="NCBI Taxonomy" id="74318"/>
    <lineage>
        <taxon>Bacteria</taxon>
        <taxon>Pseudomonadati</taxon>
        <taxon>Pseudomonadota</taxon>
        <taxon>Alphaproteobacteria</taxon>
        <taxon>Maricaulales</taxon>
        <taxon>Maricaulaceae</taxon>
        <taxon>Maricaulis</taxon>
    </lineage>
</organism>
<dbReference type="EMBL" id="RBIM01000002">
    <property type="protein sequence ID" value="RKR02852.1"/>
    <property type="molecule type" value="Genomic_DNA"/>
</dbReference>